<evidence type="ECO:0000256" key="8">
    <source>
        <dbReference type="ARBA" id="ARBA00023242"/>
    </source>
</evidence>
<keyword evidence="3" id="KW-0805">Transcription regulation</keyword>
<dbReference type="Gene3D" id="3.30.530.20">
    <property type="match status" value="1"/>
</dbReference>
<keyword evidence="8 9" id="KW-0539">Nucleus</keyword>
<dbReference type="InterPro" id="IPR009057">
    <property type="entry name" value="Homeodomain-like_sf"/>
</dbReference>
<dbReference type="AlphaFoldDB" id="A0AAN9HUU9"/>
<dbReference type="PANTHER" id="PTHR45654">
    <property type="entry name" value="HOMEOBOX-LEUCINE ZIPPER PROTEIN MERISTEM L1"/>
    <property type="match status" value="1"/>
</dbReference>
<dbReference type="SUPFAM" id="SSF46689">
    <property type="entry name" value="Homeodomain-like"/>
    <property type="match status" value="1"/>
</dbReference>
<evidence type="ECO:0000313" key="14">
    <source>
        <dbReference type="EMBL" id="KAK7246168.1"/>
    </source>
</evidence>
<organism evidence="14 15">
    <name type="scientific">Crotalaria pallida</name>
    <name type="common">Smooth rattlebox</name>
    <name type="synonym">Crotalaria striata</name>
    <dbReference type="NCBI Taxonomy" id="3830"/>
    <lineage>
        <taxon>Eukaryota</taxon>
        <taxon>Viridiplantae</taxon>
        <taxon>Streptophyta</taxon>
        <taxon>Embryophyta</taxon>
        <taxon>Tracheophyta</taxon>
        <taxon>Spermatophyta</taxon>
        <taxon>Magnoliopsida</taxon>
        <taxon>eudicotyledons</taxon>
        <taxon>Gunneridae</taxon>
        <taxon>Pentapetalae</taxon>
        <taxon>rosids</taxon>
        <taxon>fabids</taxon>
        <taxon>Fabales</taxon>
        <taxon>Fabaceae</taxon>
        <taxon>Papilionoideae</taxon>
        <taxon>50 kb inversion clade</taxon>
        <taxon>genistoids sensu lato</taxon>
        <taxon>core genistoids</taxon>
        <taxon>Crotalarieae</taxon>
        <taxon>Crotalaria</taxon>
    </lineage>
</organism>
<evidence type="ECO:0000256" key="4">
    <source>
        <dbReference type="ARBA" id="ARBA00023054"/>
    </source>
</evidence>
<reference evidence="14 15" key="1">
    <citation type="submission" date="2024-01" db="EMBL/GenBank/DDBJ databases">
        <title>The genomes of 5 underutilized Papilionoideae crops provide insights into root nodulation and disease resistanc.</title>
        <authorList>
            <person name="Yuan L."/>
        </authorList>
    </citation>
    <scope>NUCLEOTIDE SEQUENCE [LARGE SCALE GENOMIC DNA]</scope>
    <source>
        <strain evidence="14">ZHUSHIDOU_FW_LH</strain>
        <tissue evidence="14">Leaf</tissue>
    </source>
</reference>
<dbReference type="EMBL" id="JAYWIO010000008">
    <property type="protein sequence ID" value="KAK7246168.1"/>
    <property type="molecule type" value="Genomic_DNA"/>
</dbReference>
<comment type="subcellular location">
    <subcellularLocation>
        <location evidence="1 9 10">Nucleus</location>
    </subcellularLocation>
</comment>
<dbReference type="InterPro" id="IPR023393">
    <property type="entry name" value="START-like_dom_sf"/>
</dbReference>
<dbReference type="SUPFAM" id="SSF55961">
    <property type="entry name" value="Bet v1-like"/>
    <property type="match status" value="2"/>
</dbReference>
<evidence type="ECO:0000256" key="11">
    <source>
        <dbReference type="SAM" id="MobiDB-lite"/>
    </source>
</evidence>
<evidence type="ECO:0000256" key="1">
    <source>
        <dbReference type="ARBA" id="ARBA00004123"/>
    </source>
</evidence>
<accession>A0AAN9HUU9</accession>
<evidence type="ECO:0000259" key="12">
    <source>
        <dbReference type="PROSITE" id="PS50071"/>
    </source>
</evidence>
<feature type="DNA-binding region" description="Homeobox" evidence="9">
    <location>
        <begin position="37"/>
        <end position="86"/>
    </location>
</feature>
<evidence type="ECO:0000256" key="5">
    <source>
        <dbReference type="ARBA" id="ARBA00023125"/>
    </source>
</evidence>
<dbReference type="GO" id="GO:0008289">
    <property type="term" value="F:lipid binding"/>
    <property type="evidence" value="ECO:0007669"/>
    <property type="project" value="InterPro"/>
</dbReference>
<dbReference type="SMART" id="SM00389">
    <property type="entry name" value="HOX"/>
    <property type="match status" value="1"/>
</dbReference>
<gene>
    <name evidence="14" type="ORF">RIF29_41028</name>
</gene>
<dbReference type="Pfam" id="PF25797">
    <property type="entry name" value="PDF2_C"/>
    <property type="match status" value="1"/>
</dbReference>
<proteinExistence type="inferred from homology"/>
<dbReference type="PROSITE" id="PS50071">
    <property type="entry name" value="HOMEOBOX_2"/>
    <property type="match status" value="1"/>
</dbReference>
<evidence type="ECO:0000256" key="2">
    <source>
        <dbReference type="ARBA" id="ARBA00006789"/>
    </source>
</evidence>
<comment type="similarity">
    <text evidence="2">Belongs to the HD-ZIP homeobox family. Class IV subfamily.</text>
</comment>
<dbReference type="Gene3D" id="1.10.10.60">
    <property type="entry name" value="Homeodomain-like"/>
    <property type="match status" value="1"/>
</dbReference>
<keyword evidence="5 9" id="KW-0238">DNA-binding</keyword>
<evidence type="ECO:0000256" key="9">
    <source>
        <dbReference type="PROSITE-ProRule" id="PRU00108"/>
    </source>
</evidence>
<protein>
    <submittedName>
        <fullName evidence="14">Uncharacterized protein</fullName>
    </submittedName>
</protein>
<dbReference type="PROSITE" id="PS50848">
    <property type="entry name" value="START"/>
    <property type="match status" value="1"/>
</dbReference>
<evidence type="ECO:0000256" key="3">
    <source>
        <dbReference type="ARBA" id="ARBA00023015"/>
    </source>
</evidence>
<dbReference type="InterPro" id="IPR002913">
    <property type="entry name" value="START_lipid-bd_dom"/>
</dbReference>
<evidence type="ECO:0000259" key="13">
    <source>
        <dbReference type="PROSITE" id="PS50848"/>
    </source>
</evidence>
<dbReference type="SMART" id="SM00234">
    <property type="entry name" value="START"/>
    <property type="match status" value="1"/>
</dbReference>
<sequence length="633" mass="70932">MASSSRIPIDQEEKNHGSPSSERSRSPLGFSNRHTPAHVARLEESFNQEPNPDENQRNQLAHELGLSQQQIKYWFQNRRTSKKAEMERAENDALRVENHRILMENMFMKESLDKIDEAFKLAKSYMEQPMSEPDELLLDLALGIGCSNNPSQASAPNSEVLSVPVNLFIDSNSQLDENIVSKAHMLSVAKVAKDELVKLLTTNEPLWVQSSSDDDHRMILHSETYGKLFPRVNPLITSSKLRKESSKSSKRDAWRHLFPTIISKARTIEMVERGASDNRTGALSLMYGNMHVLSPFVPSREFYFLRYCEKIEEHVWVITDVSFDYSKDKTLPSYSWRFPSGCLIRAMGMGAGFIEVIWVEHVEVEDNIHENSLYKDVVSTGEAYGAERWLSEIQRMCEKLITFLPYFTPSNDTGAGVQQLLTRKNDDGVLICISQNKEPNCPSGLIVLNAAASFWLPVPCQKLFQFFSDEESRAKWDIRSNDTNYFKEISRISNDPNSDNSIAILQVLPVEPGRELFVIQESFVDHKISYIVHAPIKTAEMWMALNADDPSDLFLLTSGITISQAGGSIANIIGASSSSGSGAVARAGSSVTLAFQIETLTMGVSSDSVEGLSLLMSSTVQRIKEATLGLWVI</sequence>
<evidence type="ECO:0000256" key="10">
    <source>
        <dbReference type="RuleBase" id="RU000682"/>
    </source>
</evidence>
<dbReference type="InterPro" id="IPR042160">
    <property type="entry name" value="HD-Zip_IV"/>
</dbReference>
<dbReference type="Proteomes" id="UP001372338">
    <property type="component" value="Unassembled WGS sequence"/>
</dbReference>
<keyword evidence="15" id="KW-1185">Reference proteome</keyword>
<dbReference type="GO" id="GO:0005634">
    <property type="term" value="C:nucleus"/>
    <property type="evidence" value="ECO:0007669"/>
    <property type="project" value="UniProtKB-SubCell"/>
</dbReference>
<dbReference type="CDD" id="cd00086">
    <property type="entry name" value="homeodomain"/>
    <property type="match status" value="1"/>
</dbReference>
<keyword evidence="4" id="KW-0175">Coiled coil</keyword>
<evidence type="ECO:0000256" key="7">
    <source>
        <dbReference type="ARBA" id="ARBA00023163"/>
    </source>
</evidence>
<dbReference type="InterPro" id="IPR057993">
    <property type="entry name" value="HD-Zip_IV_C"/>
</dbReference>
<feature type="region of interest" description="Disordered" evidence="11">
    <location>
        <begin position="1"/>
        <end position="38"/>
    </location>
</feature>
<feature type="domain" description="START" evidence="13">
    <location>
        <begin position="178"/>
        <end position="402"/>
    </location>
</feature>
<dbReference type="InterPro" id="IPR001356">
    <property type="entry name" value="HD"/>
</dbReference>
<dbReference type="PANTHER" id="PTHR45654:SF9">
    <property type="entry name" value="HOMEOBOX-LEUCINE ZIPPER PROTEIN HDG10-RELATED"/>
    <property type="match status" value="1"/>
</dbReference>
<comment type="caution">
    <text evidence="14">The sequence shown here is derived from an EMBL/GenBank/DDBJ whole genome shotgun (WGS) entry which is preliminary data.</text>
</comment>
<dbReference type="Pfam" id="PF01852">
    <property type="entry name" value="START"/>
    <property type="match status" value="1"/>
</dbReference>
<name>A0AAN9HUU9_CROPI</name>
<feature type="domain" description="Homeobox" evidence="12">
    <location>
        <begin position="35"/>
        <end position="85"/>
    </location>
</feature>
<evidence type="ECO:0000313" key="15">
    <source>
        <dbReference type="Proteomes" id="UP001372338"/>
    </source>
</evidence>
<evidence type="ECO:0000256" key="6">
    <source>
        <dbReference type="ARBA" id="ARBA00023155"/>
    </source>
</evidence>
<keyword evidence="6 9" id="KW-0371">Homeobox</keyword>
<dbReference type="GO" id="GO:0003677">
    <property type="term" value="F:DNA binding"/>
    <property type="evidence" value="ECO:0007669"/>
    <property type="project" value="UniProtKB-UniRule"/>
</dbReference>
<dbReference type="Pfam" id="PF00046">
    <property type="entry name" value="Homeodomain"/>
    <property type="match status" value="1"/>
</dbReference>
<keyword evidence="7" id="KW-0804">Transcription</keyword>